<dbReference type="SUPFAM" id="SSF53098">
    <property type="entry name" value="Ribonuclease H-like"/>
    <property type="match status" value="1"/>
</dbReference>
<gene>
    <name evidence="2" type="ORF">KFK09_007081</name>
</gene>
<comment type="caution">
    <text evidence="2">The sequence shown here is derived from an EMBL/GenBank/DDBJ whole genome shotgun (WGS) entry which is preliminary data.</text>
</comment>
<name>A0A8T3BVC8_DENNO</name>
<dbReference type="PANTHER" id="PTHR23272">
    <property type="entry name" value="BED FINGER-RELATED"/>
    <property type="match status" value="1"/>
</dbReference>
<reference evidence="2" key="1">
    <citation type="journal article" date="2022" name="Front. Genet.">
        <title>Chromosome-Scale Assembly of the Dendrobium nobile Genome Provides Insights Into the Molecular Mechanism of the Biosynthesis of the Medicinal Active Ingredient of Dendrobium.</title>
        <authorList>
            <person name="Xu Q."/>
            <person name="Niu S.-C."/>
            <person name="Li K.-L."/>
            <person name="Zheng P.-J."/>
            <person name="Zhang X.-J."/>
            <person name="Jia Y."/>
            <person name="Liu Y."/>
            <person name="Niu Y.-X."/>
            <person name="Yu L.-H."/>
            <person name="Chen D.-F."/>
            <person name="Zhang G.-Q."/>
        </authorList>
    </citation>
    <scope>NUCLEOTIDE SEQUENCE</scope>
    <source>
        <tissue evidence="2">Leaf</tissue>
    </source>
</reference>
<evidence type="ECO:0000259" key="1">
    <source>
        <dbReference type="Pfam" id="PF05699"/>
    </source>
</evidence>
<organism evidence="2 3">
    <name type="scientific">Dendrobium nobile</name>
    <name type="common">Orchid</name>
    <dbReference type="NCBI Taxonomy" id="94219"/>
    <lineage>
        <taxon>Eukaryota</taxon>
        <taxon>Viridiplantae</taxon>
        <taxon>Streptophyta</taxon>
        <taxon>Embryophyta</taxon>
        <taxon>Tracheophyta</taxon>
        <taxon>Spermatophyta</taxon>
        <taxon>Magnoliopsida</taxon>
        <taxon>Liliopsida</taxon>
        <taxon>Asparagales</taxon>
        <taxon>Orchidaceae</taxon>
        <taxon>Epidendroideae</taxon>
        <taxon>Malaxideae</taxon>
        <taxon>Dendrobiinae</taxon>
        <taxon>Dendrobium</taxon>
    </lineage>
</organism>
<dbReference type="Proteomes" id="UP000829196">
    <property type="component" value="Unassembled WGS sequence"/>
</dbReference>
<sequence length="108" mass="12264">MFSNGRIGELILKVHIHFSKEEKSNQAKYRILSRLAVEILTIAISTVASESTFSVGERVVDTYHSKLGIEMVQALICWSNRVRAHYGLKGRMKEEDDDDEIEIPIPCT</sequence>
<dbReference type="InterPro" id="IPR012337">
    <property type="entry name" value="RNaseH-like_sf"/>
</dbReference>
<protein>
    <recommendedName>
        <fullName evidence="1">HAT C-terminal dimerisation domain-containing protein</fullName>
    </recommendedName>
</protein>
<dbReference type="PANTHER" id="PTHR23272:SF182">
    <property type="entry name" value="OS09G0381850 PROTEIN"/>
    <property type="match status" value="1"/>
</dbReference>
<dbReference type="AlphaFoldDB" id="A0A8T3BVC8"/>
<dbReference type="EMBL" id="JAGYWB010000006">
    <property type="protein sequence ID" value="KAI0519627.1"/>
    <property type="molecule type" value="Genomic_DNA"/>
</dbReference>
<dbReference type="GO" id="GO:0046983">
    <property type="term" value="F:protein dimerization activity"/>
    <property type="evidence" value="ECO:0007669"/>
    <property type="project" value="InterPro"/>
</dbReference>
<keyword evidence="3" id="KW-1185">Reference proteome</keyword>
<feature type="domain" description="HAT C-terminal dimerisation" evidence="1">
    <location>
        <begin position="23"/>
        <end position="79"/>
    </location>
</feature>
<accession>A0A8T3BVC8</accession>
<dbReference type="Pfam" id="PF05699">
    <property type="entry name" value="Dimer_Tnp_hAT"/>
    <property type="match status" value="1"/>
</dbReference>
<proteinExistence type="predicted"/>
<dbReference type="InterPro" id="IPR008906">
    <property type="entry name" value="HATC_C_dom"/>
</dbReference>
<evidence type="ECO:0000313" key="3">
    <source>
        <dbReference type="Proteomes" id="UP000829196"/>
    </source>
</evidence>
<evidence type="ECO:0000313" key="2">
    <source>
        <dbReference type="EMBL" id="KAI0519627.1"/>
    </source>
</evidence>